<name>A0A366EEW8_9BACI</name>
<dbReference type="Proteomes" id="UP000252118">
    <property type="component" value="Unassembled WGS sequence"/>
</dbReference>
<reference evidence="1 2" key="1">
    <citation type="submission" date="2018-06" db="EMBL/GenBank/DDBJ databases">
        <title>Freshwater and sediment microbial communities from various areas in North America, analyzing microbe dynamics in response to fracking.</title>
        <authorList>
            <person name="Lamendella R."/>
        </authorList>
    </citation>
    <scope>NUCLEOTIDE SEQUENCE [LARGE SCALE GENOMIC DNA]</scope>
    <source>
        <strain evidence="1 2">97B</strain>
    </source>
</reference>
<protein>
    <submittedName>
        <fullName evidence="1">Uncharacterized protein</fullName>
    </submittedName>
</protein>
<dbReference type="AlphaFoldDB" id="A0A366EEW8"/>
<gene>
    <name evidence="1" type="ORF">DET59_12937</name>
</gene>
<evidence type="ECO:0000313" key="2">
    <source>
        <dbReference type="Proteomes" id="UP000252118"/>
    </source>
</evidence>
<comment type="caution">
    <text evidence="1">The sequence shown here is derived from an EMBL/GenBank/DDBJ whole genome shotgun (WGS) entry which is preliminary data.</text>
</comment>
<sequence length="180" mass="21433">MGNYRDLRAKLNELEGNRILIMDNNNLEFCSQHDDVYSSEEVFKEYDMILIPDWVHREISHSQKRLHYLASVPIPYFIVSEEEDYPELVGYQELRLLELFFHASSAISPARKLYSTLKKFYHEHDDLPESWIEDFYEEGFEVTSGTDLRKNAGETSILVLTYLLLHHFSLVNRKYHHFLQ</sequence>
<organism evidence="1 2">
    <name type="scientific">Rossellomorea aquimaris</name>
    <dbReference type="NCBI Taxonomy" id="189382"/>
    <lineage>
        <taxon>Bacteria</taxon>
        <taxon>Bacillati</taxon>
        <taxon>Bacillota</taxon>
        <taxon>Bacilli</taxon>
        <taxon>Bacillales</taxon>
        <taxon>Bacillaceae</taxon>
        <taxon>Rossellomorea</taxon>
    </lineage>
</organism>
<evidence type="ECO:0000313" key="1">
    <source>
        <dbReference type="EMBL" id="RBP00015.1"/>
    </source>
</evidence>
<proteinExistence type="predicted"/>
<accession>A0A366EEW8</accession>
<dbReference type="EMBL" id="QNRJ01000029">
    <property type="protein sequence ID" value="RBP00015.1"/>
    <property type="molecule type" value="Genomic_DNA"/>
</dbReference>